<dbReference type="InterPro" id="IPR051677">
    <property type="entry name" value="AfsR-DnrI-RedD_regulator"/>
</dbReference>
<name>A0A645E036_9ZZZZ</name>
<dbReference type="InterPro" id="IPR011990">
    <property type="entry name" value="TPR-like_helical_dom_sf"/>
</dbReference>
<feature type="domain" description="Bacterial transcriptional activator" evidence="1">
    <location>
        <begin position="22"/>
        <end position="149"/>
    </location>
</feature>
<dbReference type="SUPFAM" id="SSF48452">
    <property type="entry name" value="TPR-like"/>
    <property type="match status" value="1"/>
</dbReference>
<reference evidence="2" key="1">
    <citation type="submission" date="2019-08" db="EMBL/GenBank/DDBJ databases">
        <authorList>
            <person name="Kucharzyk K."/>
            <person name="Murdoch R.W."/>
            <person name="Higgins S."/>
            <person name="Loffler F."/>
        </authorList>
    </citation>
    <scope>NUCLEOTIDE SEQUENCE</scope>
</reference>
<dbReference type="AlphaFoldDB" id="A0A645E036"/>
<organism evidence="2">
    <name type="scientific">bioreactor metagenome</name>
    <dbReference type="NCBI Taxonomy" id="1076179"/>
    <lineage>
        <taxon>unclassified sequences</taxon>
        <taxon>metagenomes</taxon>
        <taxon>ecological metagenomes</taxon>
    </lineage>
</organism>
<sequence>MPTYYSDILEFKNILNSTFLPFDSVDDVSAANYQRLVSLYKGDYLNNNDYPWAFSQSALYRQQFEAASLALAHYYFLVFNYDAAKKILIRLIDIDNLNEKFHELLLKIYLNKKDYSSFIKHYKNLVKLLLLELGTKPNSSIENIYKIMLSQKHRP</sequence>
<dbReference type="Gene3D" id="1.25.40.10">
    <property type="entry name" value="Tetratricopeptide repeat domain"/>
    <property type="match status" value="1"/>
</dbReference>
<accession>A0A645E036</accession>
<evidence type="ECO:0000259" key="1">
    <source>
        <dbReference type="SMART" id="SM01043"/>
    </source>
</evidence>
<dbReference type="EMBL" id="VSSQ01041324">
    <property type="protein sequence ID" value="MPM94738.1"/>
    <property type="molecule type" value="Genomic_DNA"/>
</dbReference>
<dbReference type="SMART" id="SM01043">
    <property type="entry name" value="BTAD"/>
    <property type="match status" value="1"/>
</dbReference>
<dbReference type="PANTHER" id="PTHR35807:SF2">
    <property type="entry name" value="TRANSCRIPTIONAL ACTIVATOR DOMAIN"/>
    <property type="match status" value="1"/>
</dbReference>
<protein>
    <recommendedName>
        <fullName evidence="1">Bacterial transcriptional activator domain-containing protein</fullName>
    </recommendedName>
</protein>
<dbReference type="Pfam" id="PF03704">
    <property type="entry name" value="BTAD"/>
    <property type="match status" value="1"/>
</dbReference>
<dbReference type="PANTHER" id="PTHR35807">
    <property type="entry name" value="TRANSCRIPTIONAL REGULATOR REDD-RELATED"/>
    <property type="match status" value="1"/>
</dbReference>
<dbReference type="InterPro" id="IPR005158">
    <property type="entry name" value="BTAD"/>
</dbReference>
<gene>
    <name evidence="2" type="ORF">SDC9_141886</name>
</gene>
<evidence type="ECO:0000313" key="2">
    <source>
        <dbReference type="EMBL" id="MPM94738.1"/>
    </source>
</evidence>
<proteinExistence type="predicted"/>
<comment type="caution">
    <text evidence="2">The sequence shown here is derived from an EMBL/GenBank/DDBJ whole genome shotgun (WGS) entry which is preliminary data.</text>
</comment>